<evidence type="ECO:0000256" key="2">
    <source>
        <dbReference type="ARBA" id="ARBA00004496"/>
    </source>
</evidence>
<dbReference type="AlphaFoldDB" id="A0A1Z4VRE1"/>
<proteinExistence type="inferred from homology"/>
<dbReference type="Gene3D" id="2.40.10.330">
    <property type="match status" value="1"/>
</dbReference>
<organism evidence="9 10">
    <name type="scientific">Thiohalobacter thiocyanaticus</name>
    <dbReference type="NCBI Taxonomy" id="585455"/>
    <lineage>
        <taxon>Bacteria</taxon>
        <taxon>Pseudomonadati</taxon>
        <taxon>Pseudomonadota</taxon>
        <taxon>Gammaproteobacteria</taxon>
        <taxon>Thiohalobacterales</taxon>
        <taxon>Thiohalobacteraceae</taxon>
        <taxon>Thiohalobacter</taxon>
    </lineage>
</organism>
<keyword evidence="7" id="KW-0143">Chaperone</keyword>
<keyword evidence="5" id="KW-0963">Cytoplasm</keyword>
<comment type="similarity">
    <text evidence="3">Belongs to the FKBP-type PPIase family.</text>
</comment>
<reference evidence="9 10" key="1">
    <citation type="submission" date="2017-05" db="EMBL/GenBank/DDBJ databases">
        <title>Thiocyanate degradation by Thiohalobacter thiocyanaticus FOKN1.</title>
        <authorList>
            <person name="Oshiki M."/>
            <person name="Fukushima T."/>
            <person name="Kawano S."/>
            <person name="Nakagawa J."/>
        </authorList>
    </citation>
    <scope>NUCLEOTIDE SEQUENCE [LARGE SCALE GENOMIC DNA]</scope>
    <source>
        <strain evidence="9 10">FOKN1</strain>
    </source>
</reference>
<name>A0A1Z4VRE1_9GAMM</name>
<evidence type="ECO:0000256" key="3">
    <source>
        <dbReference type="ARBA" id="ARBA00006577"/>
    </source>
</evidence>
<dbReference type="Gene3D" id="3.10.50.40">
    <property type="match status" value="1"/>
</dbReference>
<sequence>MTEISKDIITDGKYVELKYKVIDVKTDSVLTEIEYPLGYVQGVNEVLAPAVMQKLEGRAAGDTIEVPIDCNQLYGPRDESLVITENINNVPEEYREVGTAILMENDRGQTKSFLVTRIAGDYITIDGNNPLCGRQVIFKLEVLTVRDATEEEIEFGGKVEKGPDLSGAGKQVPI</sequence>
<dbReference type="KEGG" id="ttc:FOKN1_1665"/>
<evidence type="ECO:0000256" key="6">
    <source>
        <dbReference type="ARBA" id="ARBA00023110"/>
    </source>
</evidence>
<keyword evidence="8 9" id="KW-0413">Isomerase</keyword>
<evidence type="ECO:0000313" key="9">
    <source>
        <dbReference type="EMBL" id="BAZ94053.1"/>
    </source>
</evidence>
<comment type="subcellular location">
    <subcellularLocation>
        <location evidence="2">Cytoplasm</location>
    </subcellularLocation>
</comment>
<evidence type="ECO:0000313" key="10">
    <source>
        <dbReference type="Proteomes" id="UP000218765"/>
    </source>
</evidence>
<comment type="catalytic activity">
    <reaction evidence="1">
        <text>[protein]-peptidylproline (omega=180) = [protein]-peptidylproline (omega=0)</text>
        <dbReference type="Rhea" id="RHEA:16237"/>
        <dbReference type="Rhea" id="RHEA-COMP:10747"/>
        <dbReference type="Rhea" id="RHEA-COMP:10748"/>
        <dbReference type="ChEBI" id="CHEBI:83833"/>
        <dbReference type="ChEBI" id="CHEBI:83834"/>
        <dbReference type="EC" id="5.2.1.8"/>
    </reaction>
</comment>
<keyword evidence="10" id="KW-1185">Reference proteome</keyword>
<dbReference type="GO" id="GO:0005737">
    <property type="term" value="C:cytoplasm"/>
    <property type="evidence" value="ECO:0007669"/>
    <property type="project" value="UniProtKB-SubCell"/>
</dbReference>
<evidence type="ECO:0000256" key="4">
    <source>
        <dbReference type="ARBA" id="ARBA00013194"/>
    </source>
</evidence>
<dbReference type="SUPFAM" id="SSF54534">
    <property type="entry name" value="FKBP-like"/>
    <property type="match status" value="1"/>
</dbReference>
<dbReference type="PANTHER" id="PTHR47861">
    <property type="entry name" value="FKBP-TYPE PEPTIDYL-PROLYL CIS-TRANS ISOMERASE SLYD"/>
    <property type="match status" value="1"/>
</dbReference>
<dbReference type="RefSeq" id="WP_096366184.1">
    <property type="nucleotide sequence ID" value="NZ_AP018052.1"/>
</dbReference>
<dbReference type="EMBL" id="AP018052">
    <property type="protein sequence ID" value="BAZ94053.1"/>
    <property type="molecule type" value="Genomic_DNA"/>
</dbReference>
<evidence type="ECO:0000256" key="7">
    <source>
        <dbReference type="ARBA" id="ARBA00023186"/>
    </source>
</evidence>
<dbReference type="GO" id="GO:0003755">
    <property type="term" value="F:peptidyl-prolyl cis-trans isomerase activity"/>
    <property type="evidence" value="ECO:0007669"/>
    <property type="project" value="UniProtKB-KW"/>
</dbReference>
<protein>
    <recommendedName>
        <fullName evidence="4">peptidylprolyl isomerase</fullName>
        <ecNumber evidence="4">5.2.1.8</ecNumber>
    </recommendedName>
</protein>
<evidence type="ECO:0000256" key="8">
    <source>
        <dbReference type="ARBA" id="ARBA00023235"/>
    </source>
</evidence>
<dbReference type="Proteomes" id="UP000218765">
    <property type="component" value="Chromosome"/>
</dbReference>
<dbReference type="OrthoDB" id="9808891at2"/>
<dbReference type="PANTHER" id="PTHR47861:SF3">
    <property type="entry name" value="FKBP-TYPE PEPTIDYL-PROLYL CIS-TRANS ISOMERASE SLYD"/>
    <property type="match status" value="1"/>
</dbReference>
<dbReference type="InterPro" id="IPR046357">
    <property type="entry name" value="PPIase_dom_sf"/>
</dbReference>
<accession>A0A1Z4VRE1</accession>
<dbReference type="InterPro" id="IPR048261">
    <property type="entry name" value="SlpA/SlyD-like_ins_sf"/>
</dbReference>
<evidence type="ECO:0000256" key="5">
    <source>
        <dbReference type="ARBA" id="ARBA00022490"/>
    </source>
</evidence>
<gene>
    <name evidence="9" type="ORF">FOKN1_1665</name>
</gene>
<dbReference type="EC" id="5.2.1.8" evidence="4"/>
<keyword evidence="6" id="KW-0697">Rotamase</keyword>
<evidence type="ECO:0000256" key="1">
    <source>
        <dbReference type="ARBA" id="ARBA00000971"/>
    </source>
</evidence>